<proteinExistence type="predicted"/>
<accession>A0A0D6ZD96</accession>
<feature type="region of interest" description="Disordered" evidence="1">
    <location>
        <begin position="31"/>
        <end position="50"/>
    </location>
</feature>
<feature type="compositionally biased region" description="Basic and acidic residues" evidence="1">
    <location>
        <begin position="39"/>
        <end position="50"/>
    </location>
</feature>
<sequence length="142" mass="15582">MWHLLINSTGNLTSFSNTLNEQEKIVCDENNNPIQFTDPKGKVSTEEYDSKNNNVASTDAATKSSAAKYDANGNVTEETSSVSIGESLLLNGSFENDANNDNWPDNWKKIGTATFTYDNSGAAVQKAKLGSKQIKFRIRPQL</sequence>
<dbReference type="Proteomes" id="UP000032512">
    <property type="component" value="Unassembled WGS sequence"/>
</dbReference>
<dbReference type="RefSeq" id="WP_044392625.1">
    <property type="nucleotide sequence ID" value="NZ_JXIQ01000065.1"/>
</dbReference>
<dbReference type="EMBL" id="JXIQ01000065">
    <property type="protein sequence ID" value="KIY22563.1"/>
    <property type="molecule type" value="Genomic_DNA"/>
</dbReference>
<organism evidence="2 3">
    <name type="scientific">Mesobacillus subterraneus</name>
    <dbReference type="NCBI Taxonomy" id="285983"/>
    <lineage>
        <taxon>Bacteria</taxon>
        <taxon>Bacillati</taxon>
        <taxon>Bacillota</taxon>
        <taxon>Bacilli</taxon>
        <taxon>Bacillales</taxon>
        <taxon>Bacillaceae</taxon>
        <taxon>Mesobacillus</taxon>
    </lineage>
</organism>
<gene>
    <name evidence="2" type="ORF">UB32_07790</name>
</gene>
<reference evidence="2 3" key="1">
    <citation type="submission" date="2015-01" db="EMBL/GenBank/DDBJ databases">
        <title>Draft genome sequences of the supercritical CO2 tolerant bacteria Bacillus subterraneus MITOT1 and Bacillus cereus MIT0214.</title>
        <authorList>
            <person name="Peet K.C."/>
            <person name="Thompson J.R."/>
        </authorList>
    </citation>
    <scope>NUCLEOTIDE SEQUENCE [LARGE SCALE GENOMIC DNA]</scope>
    <source>
        <strain evidence="2 3">MITOT1</strain>
    </source>
</reference>
<evidence type="ECO:0000313" key="3">
    <source>
        <dbReference type="Proteomes" id="UP000032512"/>
    </source>
</evidence>
<dbReference type="InterPro" id="IPR006530">
    <property type="entry name" value="YD"/>
</dbReference>
<dbReference type="OrthoDB" id="1432909at2"/>
<comment type="caution">
    <text evidence="2">The sequence shown here is derived from an EMBL/GenBank/DDBJ whole genome shotgun (WGS) entry which is preliminary data.</text>
</comment>
<name>A0A0D6ZD96_9BACI</name>
<dbReference type="NCBIfam" id="TIGR01643">
    <property type="entry name" value="YD_repeat_2x"/>
    <property type="match status" value="1"/>
</dbReference>
<dbReference type="Gene3D" id="2.180.10.10">
    <property type="entry name" value="RHS repeat-associated core"/>
    <property type="match status" value="1"/>
</dbReference>
<protein>
    <recommendedName>
        <fullName evidence="4">RHS repeat protein</fullName>
    </recommendedName>
</protein>
<keyword evidence="3" id="KW-1185">Reference proteome</keyword>
<dbReference type="AlphaFoldDB" id="A0A0D6ZD96"/>
<dbReference type="PATRIC" id="fig|285983.3.peg.4152"/>
<evidence type="ECO:0000313" key="2">
    <source>
        <dbReference type="EMBL" id="KIY22563.1"/>
    </source>
</evidence>
<evidence type="ECO:0000256" key="1">
    <source>
        <dbReference type="SAM" id="MobiDB-lite"/>
    </source>
</evidence>
<evidence type="ECO:0008006" key="4">
    <source>
        <dbReference type="Google" id="ProtNLM"/>
    </source>
</evidence>